<accession>A0A1X1XP07</accession>
<evidence type="ECO:0000313" key="3">
    <source>
        <dbReference type="Proteomes" id="UP000193487"/>
    </source>
</evidence>
<keyword evidence="1" id="KW-0812">Transmembrane</keyword>
<feature type="transmembrane region" description="Helical" evidence="1">
    <location>
        <begin position="7"/>
        <end position="29"/>
    </location>
</feature>
<feature type="transmembrane region" description="Helical" evidence="1">
    <location>
        <begin position="146"/>
        <end position="165"/>
    </location>
</feature>
<comment type="caution">
    <text evidence="2">The sequence shown here is derived from an EMBL/GenBank/DDBJ whole genome shotgun (WGS) entry which is preliminary data.</text>
</comment>
<proteinExistence type="predicted"/>
<feature type="transmembrane region" description="Helical" evidence="1">
    <location>
        <begin position="35"/>
        <end position="59"/>
    </location>
</feature>
<sequence length="350" mass="38414">MVVAPWWVHWLVSALATAVMLAAIAAAMFPNLVAVIGWLWGLVALAGFSLALAAPLVVIQNPMRRSCAAQLAGLNDGQRTHAMKALRRGEVPSDPRVLAAAIRVGTINLAYLRWAARWQKTTQWWLPALYIFIGVLTFIGDETRKGLLWVGFALFFAANFAWTAYRSRRLTQHVERLRGAAADIPEAASAAAETEDSVALPKRRIWVAVVTVVVVGAGFGTAAYLSGQFDKQTPDCRTADSVVDFIHAHPDMFDARLITPGGPGLNRYQDWSDQLKTYARQVSTPDISRHLHRIADLSAQAVSLVQDIRKDPLVSPSPDVIRDHETAYQNTLTQLVAEEGDLVSACHPRH</sequence>
<feature type="transmembrane region" description="Helical" evidence="1">
    <location>
        <begin position="122"/>
        <end position="139"/>
    </location>
</feature>
<feature type="transmembrane region" description="Helical" evidence="1">
    <location>
        <begin position="205"/>
        <end position="225"/>
    </location>
</feature>
<dbReference type="AlphaFoldDB" id="A0A1X1XP07"/>
<reference evidence="2 3" key="1">
    <citation type="submission" date="2016-01" db="EMBL/GenBank/DDBJ databases">
        <title>The new phylogeny of the genus Mycobacterium.</title>
        <authorList>
            <person name="Tarcisio F."/>
            <person name="Conor M."/>
            <person name="Antonella G."/>
            <person name="Elisabetta G."/>
            <person name="Giulia F.S."/>
            <person name="Sara T."/>
            <person name="Anna F."/>
            <person name="Clotilde B."/>
            <person name="Roberto B."/>
            <person name="Veronica D.S."/>
            <person name="Fabio R."/>
            <person name="Monica P."/>
            <person name="Olivier J."/>
            <person name="Enrico T."/>
            <person name="Nicola S."/>
        </authorList>
    </citation>
    <scope>NUCLEOTIDE SEQUENCE [LARGE SCALE GENOMIC DNA]</scope>
    <source>
        <strain evidence="2 3">DSM 45166</strain>
    </source>
</reference>
<evidence type="ECO:0008006" key="4">
    <source>
        <dbReference type="Google" id="ProtNLM"/>
    </source>
</evidence>
<keyword evidence="1" id="KW-1133">Transmembrane helix</keyword>
<evidence type="ECO:0000313" key="2">
    <source>
        <dbReference type="EMBL" id="ORW00586.1"/>
    </source>
</evidence>
<dbReference type="Proteomes" id="UP000193487">
    <property type="component" value="Unassembled WGS sequence"/>
</dbReference>
<keyword evidence="1" id="KW-0472">Membrane</keyword>
<protein>
    <recommendedName>
        <fullName evidence="4">Integral membrane protein</fullName>
    </recommendedName>
</protein>
<gene>
    <name evidence="2" type="ORF">AWC14_10310</name>
</gene>
<name>A0A1X1XP07_9MYCO</name>
<organism evidence="2 3">
    <name type="scientific">Mycobacterium kyorinense</name>
    <dbReference type="NCBI Taxonomy" id="487514"/>
    <lineage>
        <taxon>Bacteria</taxon>
        <taxon>Bacillati</taxon>
        <taxon>Actinomycetota</taxon>
        <taxon>Actinomycetes</taxon>
        <taxon>Mycobacteriales</taxon>
        <taxon>Mycobacteriaceae</taxon>
        <taxon>Mycobacterium</taxon>
    </lineage>
</organism>
<evidence type="ECO:0000256" key="1">
    <source>
        <dbReference type="SAM" id="Phobius"/>
    </source>
</evidence>
<keyword evidence="3" id="KW-1185">Reference proteome</keyword>
<dbReference type="EMBL" id="LQPE01000145">
    <property type="protein sequence ID" value="ORW00586.1"/>
    <property type="molecule type" value="Genomic_DNA"/>
</dbReference>